<feature type="domain" description="G-protein coupled receptors family 1 profile" evidence="12">
    <location>
        <begin position="58"/>
        <end position="343"/>
    </location>
</feature>
<dbReference type="InterPro" id="IPR017452">
    <property type="entry name" value="GPCR_Rhodpsn_7TM"/>
</dbReference>
<feature type="compositionally biased region" description="Low complexity" evidence="10">
    <location>
        <begin position="243"/>
        <end position="266"/>
    </location>
</feature>
<keyword evidence="7 9" id="KW-0675">Receptor</keyword>
<dbReference type="InterPro" id="IPR000276">
    <property type="entry name" value="GPCR_Rhodpsn"/>
</dbReference>
<keyword evidence="5 9" id="KW-0297">G-protein coupled receptor</keyword>
<feature type="transmembrane region" description="Helical" evidence="11">
    <location>
        <begin position="158"/>
        <end position="178"/>
    </location>
</feature>
<feature type="transmembrane region" description="Helical" evidence="11">
    <location>
        <begin position="324"/>
        <end position="345"/>
    </location>
</feature>
<feature type="transmembrane region" description="Helical" evidence="11">
    <location>
        <begin position="78"/>
        <end position="99"/>
    </location>
</feature>
<evidence type="ECO:0000313" key="14">
    <source>
        <dbReference type="Proteomes" id="UP000735302"/>
    </source>
</evidence>
<evidence type="ECO:0000313" key="13">
    <source>
        <dbReference type="EMBL" id="GFN93467.1"/>
    </source>
</evidence>
<feature type="transmembrane region" description="Helical" evidence="11">
    <location>
        <begin position="206"/>
        <end position="231"/>
    </location>
</feature>
<feature type="region of interest" description="Disordered" evidence="10">
    <location>
        <begin position="240"/>
        <end position="284"/>
    </location>
</feature>
<dbReference type="PANTHER" id="PTHR24228">
    <property type="entry name" value="B2 BRADYKININ RECEPTOR/ANGIOTENSIN II RECEPTOR"/>
    <property type="match status" value="1"/>
</dbReference>
<evidence type="ECO:0000256" key="2">
    <source>
        <dbReference type="ARBA" id="ARBA00022475"/>
    </source>
</evidence>
<dbReference type="Pfam" id="PF00001">
    <property type="entry name" value="7tm_1"/>
    <property type="match status" value="1"/>
</dbReference>
<feature type="region of interest" description="Disordered" evidence="10">
    <location>
        <begin position="395"/>
        <end position="435"/>
    </location>
</feature>
<keyword evidence="6 11" id="KW-0472">Membrane</keyword>
<dbReference type="GO" id="GO:0004930">
    <property type="term" value="F:G protein-coupled receptor activity"/>
    <property type="evidence" value="ECO:0007669"/>
    <property type="project" value="UniProtKB-KW"/>
</dbReference>
<gene>
    <name evidence="13" type="ORF">PoB_001997300</name>
</gene>
<feature type="compositionally biased region" description="Low complexity" evidence="10">
    <location>
        <begin position="420"/>
        <end position="430"/>
    </location>
</feature>
<feature type="transmembrane region" description="Helical" evidence="11">
    <location>
        <begin position="119"/>
        <end position="137"/>
    </location>
</feature>
<feature type="transmembrane region" description="Helical" evidence="11">
    <location>
        <begin position="293"/>
        <end position="312"/>
    </location>
</feature>
<dbReference type="AlphaFoldDB" id="A0AAV3ZFC9"/>
<evidence type="ECO:0000256" key="5">
    <source>
        <dbReference type="ARBA" id="ARBA00023040"/>
    </source>
</evidence>
<keyword evidence="8 9" id="KW-0807">Transducer</keyword>
<dbReference type="Gene3D" id="1.20.1070.10">
    <property type="entry name" value="Rhodopsin 7-helix transmembrane proteins"/>
    <property type="match status" value="1"/>
</dbReference>
<keyword evidence="2" id="KW-1003">Cell membrane</keyword>
<evidence type="ECO:0000256" key="1">
    <source>
        <dbReference type="ARBA" id="ARBA00004651"/>
    </source>
</evidence>
<evidence type="ECO:0000259" key="12">
    <source>
        <dbReference type="PROSITE" id="PS50262"/>
    </source>
</evidence>
<evidence type="ECO:0000256" key="3">
    <source>
        <dbReference type="ARBA" id="ARBA00022692"/>
    </source>
</evidence>
<dbReference type="Proteomes" id="UP000735302">
    <property type="component" value="Unassembled WGS sequence"/>
</dbReference>
<evidence type="ECO:0000256" key="4">
    <source>
        <dbReference type="ARBA" id="ARBA00022989"/>
    </source>
</evidence>
<accession>A0AAV3ZFC9</accession>
<evidence type="ECO:0000256" key="8">
    <source>
        <dbReference type="ARBA" id="ARBA00023224"/>
    </source>
</evidence>
<evidence type="ECO:0000256" key="6">
    <source>
        <dbReference type="ARBA" id="ARBA00023136"/>
    </source>
</evidence>
<name>A0AAV3ZFC9_9GAST</name>
<dbReference type="EMBL" id="BLXT01002349">
    <property type="protein sequence ID" value="GFN93467.1"/>
    <property type="molecule type" value="Genomic_DNA"/>
</dbReference>
<dbReference type="GO" id="GO:0005886">
    <property type="term" value="C:plasma membrane"/>
    <property type="evidence" value="ECO:0007669"/>
    <property type="project" value="UniProtKB-SubCell"/>
</dbReference>
<dbReference type="SUPFAM" id="SSF81321">
    <property type="entry name" value="Family A G protein-coupled receptor-like"/>
    <property type="match status" value="1"/>
</dbReference>
<evidence type="ECO:0000256" key="10">
    <source>
        <dbReference type="SAM" id="MobiDB-lite"/>
    </source>
</evidence>
<sequence length="450" mass="50244">MEKGMEILKLDNVLYSTNTNSVSTEDTCVTSVKALDNTSVLAAVLTFMATIILFGCGGNMLVILAVSQTKKLQTASNLFVANLSLCDLLFVSLVLPVNMYTYLEGGWKFHINICRAVGFLGYTLTGTTIMTITAIAWNRYKLVVDSKMYHVIFRRRNMALMLAATWLIPAAFLQPAVLEAWGHFGFIPKLSTCNLGLDSSSQKFKIFLLIVRAAIPCGLIIYFYSTIYLTTRASRLRLQQRHTSASSNGTRNNNSNNNSTSNSNSGDDWDSSEPLRSSAEQHSNQREMRLTRMMIGIFLVFVISYFPCTVSSAIDMSNLLSKTFHMFCQTSIFLGSAINPLLYGFMNGQFRKAYYNIITCTMLHRYCYSRTFFRKRADTDGSAEKAKSRKCDSASYKALPSTNKDRTESNDFPSPKHMSSKVGSPMSSSSKTQVDSLNRVFVTDLKNSTV</sequence>
<keyword evidence="14" id="KW-1185">Reference proteome</keyword>
<proteinExistence type="inferred from homology"/>
<dbReference type="PRINTS" id="PR00237">
    <property type="entry name" value="GPCRRHODOPSN"/>
</dbReference>
<keyword evidence="4 11" id="KW-1133">Transmembrane helix</keyword>
<dbReference type="PROSITE" id="PS00237">
    <property type="entry name" value="G_PROTEIN_RECEP_F1_1"/>
    <property type="match status" value="1"/>
</dbReference>
<comment type="subcellular location">
    <subcellularLocation>
        <location evidence="1">Cell membrane</location>
        <topology evidence="1">Multi-pass membrane protein</topology>
    </subcellularLocation>
</comment>
<reference evidence="13 14" key="1">
    <citation type="journal article" date="2021" name="Elife">
        <title>Chloroplast acquisition without the gene transfer in kleptoplastic sea slugs, Plakobranchus ocellatus.</title>
        <authorList>
            <person name="Maeda T."/>
            <person name="Takahashi S."/>
            <person name="Yoshida T."/>
            <person name="Shimamura S."/>
            <person name="Takaki Y."/>
            <person name="Nagai Y."/>
            <person name="Toyoda A."/>
            <person name="Suzuki Y."/>
            <person name="Arimoto A."/>
            <person name="Ishii H."/>
            <person name="Satoh N."/>
            <person name="Nishiyama T."/>
            <person name="Hasebe M."/>
            <person name="Maruyama T."/>
            <person name="Minagawa J."/>
            <person name="Obokata J."/>
            <person name="Shigenobu S."/>
        </authorList>
    </citation>
    <scope>NUCLEOTIDE SEQUENCE [LARGE SCALE GENOMIC DNA]</scope>
</reference>
<organism evidence="13 14">
    <name type="scientific">Plakobranchus ocellatus</name>
    <dbReference type="NCBI Taxonomy" id="259542"/>
    <lineage>
        <taxon>Eukaryota</taxon>
        <taxon>Metazoa</taxon>
        <taxon>Spiralia</taxon>
        <taxon>Lophotrochozoa</taxon>
        <taxon>Mollusca</taxon>
        <taxon>Gastropoda</taxon>
        <taxon>Heterobranchia</taxon>
        <taxon>Euthyneura</taxon>
        <taxon>Panpulmonata</taxon>
        <taxon>Sacoglossa</taxon>
        <taxon>Placobranchoidea</taxon>
        <taxon>Plakobranchidae</taxon>
        <taxon>Plakobranchus</taxon>
    </lineage>
</organism>
<evidence type="ECO:0000256" key="11">
    <source>
        <dbReference type="SAM" id="Phobius"/>
    </source>
</evidence>
<dbReference type="PANTHER" id="PTHR24228:SF74">
    <property type="entry name" value="G-PROTEIN COUPLED RECEPTORS FAMILY 1 PROFILE DOMAIN-CONTAINING PROTEIN"/>
    <property type="match status" value="1"/>
</dbReference>
<dbReference type="SMART" id="SM01381">
    <property type="entry name" value="7TM_GPCR_Srsx"/>
    <property type="match status" value="1"/>
</dbReference>
<protein>
    <submittedName>
        <fullName evidence="13">G-protein coupled receptor moody</fullName>
    </submittedName>
</protein>
<feature type="transmembrane region" description="Helical" evidence="11">
    <location>
        <begin position="40"/>
        <end position="66"/>
    </location>
</feature>
<dbReference type="PROSITE" id="PS50262">
    <property type="entry name" value="G_PROTEIN_RECEP_F1_2"/>
    <property type="match status" value="1"/>
</dbReference>
<evidence type="ECO:0000256" key="9">
    <source>
        <dbReference type="RuleBase" id="RU000688"/>
    </source>
</evidence>
<comment type="similarity">
    <text evidence="9">Belongs to the G-protein coupled receptor 1 family.</text>
</comment>
<evidence type="ECO:0000256" key="7">
    <source>
        <dbReference type="ARBA" id="ARBA00023170"/>
    </source>
</evidence>
<keyword evidence="3 9" id="KW-0812">Transmembrane</keyword>
<comment type="caution">
    <text evidence="13">The sequence shown here is derived from an EMBL/GenBank/DDBJ whole genome shotgun (WGS) entry which is preliminary data.</text>
</comment>